<accession>A0A0G4K0X9</accession>
<keyword evidence="2" id="KW-1185">Reference proteome</keyword>
<reference evidence="2" key="1">
    <citation type="submission" date="2015-01" db="EMBL/GenBank/DDBJ databases">
        <authorList>
            <person name="Paterson Steve"/>
        </authorList>
    </citation>
    <scope>NUCLEOTIDE SEQUENCE [LARGE SCALE GENOMIC DNA]</scope>
    <source>
        <strain evidence="2">OBR1</strain>
    </source>
</reference>
<dbReference type="Proteomes" id="UP000044377">
    <property type="component" value="Unassembled WGS sequence"/>
</dbReference>
<organism evidence="1 2">
    <name type="scientific">Brenneria goodwinii</name>
    <dbReference type="NCBI Taxonomy" id="1109412"/>
    <lineage>
        <taxon>Bacteria</taxon>
        <taxon>Pseudomonadati</taxon>
        <taxon>Pseudomonadota</taxon>
        <taxon>Gammaproteobacteria</taxon>
        <taxon>Enterobacterales</taxon>
        <taxon>Pectobacteriaceae</taxon>
        <taxon>Brenneria</taxon>
    </lineage>
</organism>
<proteinExistence type="predicted"/>
<evidence type="ECO:0000313" key="1">
    <source>
        <dbReference type="EMBL" id="CPR20481.1"/>
    </source>
</evidence>
<protein>
    <submittedName>
        <fullName evidence="1">Uncharacterized protein</fullName>
    </submittedName>
</protein>
<gene>
    <name evidence="1" type="ORF">BN1221_04343</name>
</gene>
<sequence length="39" mass="4630">MQNLIRLFDNHHKSNNKQAMSGISQDKIRRGIRNGIFYQ</sequence>
<evidence type="ECO:0000313" key="2">
    <source>
        <dbReference type="Proteomes" id="UP000044377"/>
    </source>
</evidence>
<dbReference type="EMBL" id="CGIG01000001">
    <property type="protein sequence ID" value="CPR20481.1"/>
    <property type="molecule type" value="Genomic_DNA"/>
</dbReference>
<name>A0A0G4K0X9_9GAMM</name>
<dbReference type="AlphaFoldDB" id="A0A0G4K0X9"/>